<reference evidence="12" key="1">
    <citation type="submission" date="2025-08" db="UniProtKB">
        <authorList>
            <consortium name="Ensembl"/>
        </authorList>
    </citation>
    <scope>IDENTIFICATION</scope>
</reference>
<dbReference type="InterPro" id="IPR011598">
    <property type="entry name" value="bHLH_dom"/>
</dbReference>
<dbReference type="SUPFAM" id="SSF47459">
    <property type="entry name" value="HLH, helix-loop-helix DNA-binding domain"/>
    <property type="match status" value="1"/>
</dbReference>
<dbReference type="GO" id="GO:0046983">
    <property type="term" value="F:protein dimerization activity"/>
    <property type="evidence" value="ECO:0007669"/>
    <property type="project" value="InterPro"/>
</dbReference>
<dbReference type="OMA" id="KTEFTGT"/>
<feature type="compositionally biased region" description="Polar residues" evidence="10">
    <location>
        <begin position="120"/>
        <end position="142"/>
    </location>
</feature>
<keyword evidence="13" id="KW-1185">Reference proteome</keyword>
<dbReference type="Pfam" id="PF11851">
    <property type="entry name" value="DUF3371"/>
    <property type="match status" value="1"/>
</dbReference>
<dbReference type="GO" id="GO:0005634">
    <property type="term" value="C:nucleus"/>
    <property type="evidence" value="ECO:0007669"/>
    <property type="project" value="UniProtKB-SubCell"/>
</dbReference>
<comment type="similarity">
    <text evidence="3">Belongs to the MiT/TFE family.</text>
</comment>
<reference evidence="12" key="2">
    <citation type="submission" date="2025-09" db="UniProtKB">
        <authorList>
            <consortium name="Ensembl"/>
        </authorList>
    </citation>
    <scope>IDENTIFICATION</scope>
</reference>
<feature type="compositionally biased region" description="Low complexity" evidence="10">
    <location>
        <begin position="364"/>
        <end position="408"/>
    </location>
</feature>
<feature type="region of interest" description="Disordered" evidence="10">
    <location>
        <begin position="361"/>
        <end position="408"/>
    </location>
</feature>
<protein>
    <submittedName>
        <fullName evidence="12">Transcription factor binding to IGHM enhancer 3</fullName>
    </submittedName>
</protein>
<sequence>LRVESGIVADIEVDGLLPSDCDTFYEIKSQPISIRVLMRQDLMRQQALEEEHKETQKKQQQLLRFSDSSSPICVSVPSSCIPPAQVPVEVLKVQTHLENPTRYHIQQAQRQQVRQYLSTTKTANQQQAAVASHSPQLGSTPGQPMDGSPKQEVRNKHVNKQTDIIVDDIISLDSSLNDEFLTLIDSELQLANTLPDPENLLDGYGGSVGNTMPTLTVSNSCPANLHAVKRELTGKYHTLRLHVTRYHRLSMKDDGQLGFVDSAFCALASSRWVAIFLEPERRRRFNINDRIKELGALIPKSSDPLTRWNKGTILKASVDYIRKLQKEQHRAREMEERQRRLESTNHSLMLRIQELELQARVHGLSSSSSNSPPPKSSSSSLDPQTLLSPPLLHPFSSSSSPPSSSSLVTPSLGLDALTFTDLDEPQGAATVFSPDLMSDMGLTDLNGLGGLLMEDGSGAGVMSDPLLSCGASKTSSRRSSFSMDEDL</sequence>
<evidence type="ECO:0000256" key="5">
    <source>
        <dbReference type="ARBA" id="ARBA00023125"/>
    </source>
</evidence>
<evidence type="ECO:0000256" key="1">
    <source>
        <dbReference type="ARBA" id="ARBA00004123"/>
    </source>
</evidence>
<evidence type="ECO:0000256" key="2">
    <source>
        <dbReference type="ARBA" id="ARBA00004496"/>
    </source>
</evidence>
<name>A0A3Q2X406_HAPBU</name>
<evidence type="ECO:0000313" key="12">
    <source>
        <dbReference type="Ensembl" id="ENSHBUP00000033406.1"/>
    </source>
</evidence>
<dbReference type="Proteomes" id="UP000264840">
    <property type="component" value="Unplaced"/>
</dbReference>
<feature type="coiled-coil region" evidence="9">
    <location>
        <begin position="317"/>
        <end position="358"/>
    </location>
</feature>
<evidence type="ECO:0000256" key="10">
    <source>
        <dbReference type="SAM" id="MobiDB-lite"/>
    </source>
</evidence>
<evidence type="ECO:0000256" key="4">
    <source>
        <dbReference type="ARBA" id="ARBA00023015"/>
    </source>
</evidence>
<evidence type="ECO:0000256" key="6">
    <source>
        <dbReference type="ARBA" id="ARBA00023159"/>
    </source>
</evidence>
<evidence type="ECO:0000256" key="8">
    <source>
        <dbReference type="ARBA" id="ARBA00023242"/>
    </source>
</evidence>
<keyword evidence="6" id="KW-0010">Activator</keyword>
<feature type="domain" description="BHLH" evidence="11">
    <location>
        <begin position="271"/>
        <end position="324"/>
    </location>
</feature>
<keyword evidence="8" id="KW-0539">Nucleus</keyword>
<keyword evidence="9" id="KW-0175">Coiled coil</keyword>
<dbReference type="PANTHER" id="PTHR45776">
    <property type="entry name" value="MIP04163P"/>
    <property type="match status" value="1"/>
</dbReference>
<dbReference type="Pfam" id="PF00010">
    <property type="entry name" value="HLH"/>
    <property type="match status" value="1"/>
</dbReference>
<dbReference type="Gene3D" id="4.10.280.10">
    <property type="entry name" value="Helix-loop-helix DNA-binding domain"/>
    <property type="match status" value="1"/>
</dbReference>
<evidence type="ECO:0000256" key="9">
    <source>
        <dbReference type="SAM" id="Coils"/>
    </source>
</evidence>
<feature type="region of interest" description="Disordered" evidence="10">
    <location>
        <begin position="120"/>
        <end position="151"/>
    </location>
</feature>
<evidence type="ECO:0000313" key="13">
    <source>
        <dbReference type="Proteomes" id="UP000264840"/>
    </source>
</evidence>
<dbReference type="InterPro" id="IPR031867">
    <property type="entry name" value="MiT/TFE_N"/>
</dbReference>
<dbReference type="GeneTree" id="ENSGT00940000157503"/>
<comment type="subcellular location">
    <subcellularLocation>
        <location evidence="2">Cytoplasm</location>
    </subcellularLocation>
    <subcellularLocation>
        <location evidence="1">Nucleus</location>
    </subcellularLocation>
</comment>
<organism evidence="12 13">
    <name type="scientific">Haplochromis burtoni</name>
    <name type="common">Burton's mouthbrooder</name>
    <name type="synonym">Chromis burtoni</name>
    <dbReference type="NCBI Taxonomy" id="8153"/>
    <lineage>
        <taxon>Eukaryota</taxon>
        <taxon>Metazoa</taxon>
        <taxon>Chordata</taxon>
        <taxon>Craniata</taxon>
        <taxon>Vertebrata</taxon>
        <taxon>Euteleostomi</taxon>
        <taxon>Actinopterygii</taxon>
        <taxon>Neopterygii</taxon>
        <taxon>Teleostei</taxon>
        <taxon>Neoteleostei</taxon>
        <taxon>Acanthomorphata</taxon>
        <taxon>Ovalentaria</taxon>
        <taxon>Cichlomorphae</taxon>
        <taxon>Cichliformes</taxon>
        <taxon>Cichlidae</taxon>
        <taxon>African cichlids</taxon>
        <taxon>Pseudocrenilabrinae</taxon>
        <taxon>Haplochromini</taxon>
        <taxon>Haplochromis</taxon>
    </lineage>
</organism>
<keyword evidence="4" id="KW-0805">Transcription regulation</keyword>
<evidence type="ECO:0000259" key="11">
    <source>
        <dbReference type="PROSITE" id="PS50888"/>
    </source>
</evidence>
<dbReference type="PANTHER" id="PTHR45776:SF3">
    <property type="entry name" value="TRANSCRIPTION FACTOR E3"/>
    <property type="match status" value="1"/>
</dbReference>
<dbReference type="SMART" id="SM00353">
    <property type="entry name" value="HLH"/>
    <property type="match status" value="1"/>
</dbReference>
<dbReference type="GO" id="GO:0005737">
    <property type="term" value="C:cytoplasm"/>
    <property type="evidence" value="ECO:0007669"/>
    <property type="project" value="UniProtKB-SubCell"/>
</dbReference>
<gene>
    <name evidence="12" type="primary">TFE3</name>
</gene>
<dbReference type="Pfam" id="PF15951">
    <property type="entry name" value="MITF_TFEB_C_3_N"/>
    <property type="match status" value="1"/>
</dbReference>
<keyword evidence="5" id="KW-0238">DNA-binding</keyword>
<evidence type="ECO:0000256" key="7">
    <source>
        <dbReference type="ARBA" id="ARBA00023163"/>
    </source>
</evidence>
<dbReference type="AlphaFoldDB" id="A0A3Q2X406"/>
<evidence type="ECO:0000256" key="3">
    <source>
        <dbReference type="ARBA" id="ARBA00008289"/>
    </source>
</evidence>
<dbReference type="InterPro" id="IPR036638">
    <property type="entry name" value="HLH_DNA-bd_sf"/>
</dbReference>
<dbReference type="Ensembl" id="ENSHBUT00000027191.1">
    <property type="protein sequence ID" value="ENSHBUP00000033406.1"/>
    <property type="gene ID" value="ENSHBUG00000020599.1"/>
</dbReference>
<keyword evidence="7" id="KW-0804">Transcription</keyword>
<dbReference type="GO" id="GO:0000981">
    <property type="term" value="F:DNA-binding transcription factor activity, RNA polymerase II-specific"/>
    <property type="evidence" value="ECO:0007669"/>
    <property type="project" value="TreeGrafter"/>
</dbReference>
<proteinExistence type="inferred from homology"/>
<accession>A0A3Q2X406</accession>
<dbReference type="PROSITE" id="PS50888">
    <property type="entry name" value="BHLH"/>
    <property type="match status" value="1"/>
</dbReference>
<dbReference type="GO" id="GO:0000978">
    <property type="term" value="F:RNA polymerase II cis-regulatory region sequence-specific DNA binding"/>
    <property type="evidence" value="ECO:0007669"/>
    <property type="project" value="TreeGrafter"/>
</dbReference>
<dbReference type="FunFam" id="4.10.280.10:FF:000003">
    <property type="entry name" value="microphthalmia-associated transcription factor isoform X1"/>
    <property type="match status" value="1"/>
</dbReference>
<dbReference type="InterPro" id="IPR021802">
    <property type="entry name" value="MiT/TFE_C"/>
</dbReference>